<reference evidence="1" key="1">
    <citation type="journal article" date="2014" name="Front. Microbiol.">
        <title>High frequency of phylogenetically diverse reductive dehalogenase-homologous genes in deep subseafloor sedimentary metagenomes.</title>
        <authorList>
            <person name="Kawai M."/>
            <person name="Futagami T."/>
            <person name="Toyoda A."/>
            <person name="Takaki Y."/>
            <person name="Nishi S."/>
            <person name="Hori S."/>
            <person name="Arai W."/>
            <person name="Tsubouchi T."/>
            <person name="Morono Y."/>
            <person name="Uchiyama I."/>
            <person name="Ito T."/>
            <person name="Fujiyama A."/>
            <person name="Inagaki F."/>
            <person name="Takami H."/>
        </authorList>
    </citation>
    <scope>NUCLEOTIDE SEQUENCE</scope>
    <source>
        <strain evidence="1">Expedition CK06-06</strain>
    </source>
</reference>
<name>X1LYQ1_9ZZZZ</name>
<sequence length="78" mass="9079">MLMYLTMSVVITFLVPPQGISSVYFISNIKNPVNKKNYNERTYYLEILKNMNIVEINLLKVLYTIGKEINMAEIIGKF</sequence>
<dbReference type="EMBL" id="BARV01014891">
    <property type="protein sequence ID" value="GAI24467.1"/>
    <property type="molecule type" value="Genomic_DNA"/>
</dbReference>
<protein>
    <submittedName>
        <fullName evidence="1">Uncharacterized protein</fullName>
    </submittedName>
</protein>
<proteinExistence type="predicted"/>
<accession>X1LYQ1</accession>
<dbReference type="AlphaFoldDB" id="X1LYQ1"/>
<organism evidence="1">
    <name type="scientific">marine sediment metagenome</name>
    <dbReference type="NCBI Taxonomy" id="412755"/>
    <lineage>
        <taxon>unclassified sequences</taxon>
        <taxon>metagenomes</taxon>
        <taxon>ecological metagenomes</taxon>
    </lineage>
</organism>
<gene>
    <name evidence="1" type="ORF">S06H3_25839</name>
</gene>
<comment type="caution">
    <text evidence="1">The sequence shown here is derived from an EMBL/GenBank/DDBJ whole genome shotgun (WGS) entry which is preliminary data.</text>
</comment>
<evidence type="ECO:0000313" key="1">
    <source>
        <dbReference type="EMBL" id="GAI24467.1"/>
    </source>
</evidence>